<dbReference type="PANTHER" id="PTHR43313:SF1">
    <property type="entry name" value="3BETA-HYDROXYSTEROID DEHYDROGENASE DHS-16"/>
    <property type="match status" value="1"/>
</dbReference>
<dbReference type="AlphaFoldDB" id="A0A4Z0GMX8"/>
<name>A0A4Z0GMX8_9BACL</name>
<dbReference type="SUPFAM" id="SSF51735">
    <property type="entry name" value="NAD(P)-binding Rossmann-fold domains"/>
    <property type="match status" value="1"/>
</dbReference>
<dbReference type="InterPro" id="IPR036291">
    <property type="entry name" value="NAD(P)-bd_dom_sf"/>
</dbReference>
<organism evidence="1 2">
    <name type="scientific">Sporolactobacillus shoreae</name>
    <dbReference type="NCBI Taxonomy" id="1465501"/>
    <lineage>
        <taxon>Bacteria</taxon>
        <taxon>Bacillati</taxon>
        <taxon>Bacillota</taxon>
        <taxon>Bacilli</taxon>
        <taxon>Bacillales</taxon>
        <taxon>Sporolactobacillaceae</taxon>
        <taxon>Sporolactobacillus</taxon>
    </lineage>
</organism>
<dbReference type="GO" id="GO:0008202">
    <property type="term" value="P:steroid metabolic process"/>
    <property type="evidence" value="ECO:0007669"/>
    <property type="project" value="TreeGrafter"/>
</dbReference>
<reference evidence="1 2" key="1">
    <citation type="journal article" date="2015" name="Int. J. Syst. Evol. Microbiol.">
        <title>Sporolactobacillus shoreae sp. nov. and Sporolactobacillus spathodeae sp. nov., two spore-forming lactic acid bacteria isolated from tree barks in Thailand.</title>
        <authorList>
            <person name="Thamacharoensuk T."/>
            <person name="Kitahara M."/>
            <person name="Ohkuma M."/>
            <person name="Thongchul N."/>
            <person name="Tanasupawat S."/>
        </authorList>
    </citation>
    <scope>NUCLEOTIDE SEQUENCE [LARGE SCALE GENOMIC DNA]</scope>
    <source>
        <strain evidence="1 2">BK92</strain>
    </source>
</reference>
<dbReference type="PANTHER" id="PTHR43313">
    <property type="entry name" value="SHORT-CHAIN DEHYDROGENASE/REDUCTASE FAMILY 9C"/>
    <property type="match status" value="1"/>
</dbReference>
<gene>
    <name evidence="1" type="ORF">E4665_07800</name>
</gene>
<evidence type="ECO:0000313" key="1">
    <source>
        <dbReference type="EMBL" id="TGA98424.1"/>
    </source>
</evidence>
<dbReference type="OrthoDB" id="9808814at2"/>
<dbReference type="EMBL" id="SRJD01000007">
    <property type="protein sequence ID" value="TGA98424.1"/>
    <property type="molecule type" value="Genomic_DNA"/>
</dbReference>
<accession>A0A4Z0GMX8</accession>
<evidence type="ECO:0000313" key="2">
    <source>
        <dbReference type="Proteomes" id="UP000298347"/>
    </source>
</evidence>
<comment type="caution">
    <text evidence="1">The sequence shown here is derived from an EMBL/GenBank/DDBJ whole genome shotgun (WGS) entry which is preliminary data.</text>
</comment>
<dbReference type="RefSeq" id="WP_135348235.1">
    <property type="nucleotide sequence ID" value="NZ_SRJD01000007.1"/>
</dbReference>
<protein>
    <submittedName>
        <fullName evidence="1">SDR family NAD(P)-dependent oxidoreductase</fullName>
    </submittedName>
</protein>
<dbReference type="Gene3D" id="3.40.50.720">
    <property type="entry name" value="NAD(P)-binding Rossmann-like Domain"/>
    <property type="match status" value="1"/>
</dbReference>
<dbReference type="Pfam" id="PF00106">
    <property type="entry name" value="adh_short"/>
    <property type="match status" value="1"/>
</dbReference>
<dbReference type="Proteomes" id="UP000298347">
    <property type="component" value="Unassembled WGS sequence"/>
</dbReference>
<proteinExistence type="predicted"/>
<sequence length="134" mass="15199">MTIKNEIHQKGAVLITGASGGIGTLCARKLAAQGFLVFAGIRKKEDDSLLQKKSLKTIIPVLLDITNETSIKEAVRGSYTEQWLCLLRKVLRHRFMLHLRVIWERSPVPILRTADVYTRLTNPMIRKWPKGLAH</sequence>
<dbReference type="InterPro" id="IPR002347">
    <property type="entry name" value="SDR_fam"/>
</dbReference>
<dbReference type="GO" id="GO:0016491">
    <property type="term" value="F:oxidoreductase activity"/>
    <property type="evidence" value="ECO:0007669"/>
    <property type="project" value="TreeGrafter"/>
</dbReference>
<keyword evidence="2" id="KW-1185">Reference proteome</keyword>